<dbReference type="EMBL" id="CP092418">
    <property type="protein sequence ID" value="USD21222.1"/>
    <property type="molecule type" value="Genomic_DNA"/>
</dbReference>
<accession>A0ABY4VAP5</accession>
<evidence type="ECO:0000313" key="2">
    <source>
        <dbReference type="Proteomes" id="UP001055658"/>
    </source>
</evidence>
<dbReference type="NCBIfam" id="TIGR03696">
    <property type="entry name" value="Rhs_assc_core"/>
    <property type="match status" value="1"/>
</dbReference>
<organism evidence="1 2">
    <name type="scientific">Microbulbifer variabilis</name>
    <dbReference type="NCBI Taxonomy" id="266805"/>
    <lineage>
        <taxon>Bacteria</taxon>
        <taxon>Pseudomonadati</taxon>
        <taxon>Pseudomonadota</taxon>
        <taxon>Gammaproteobacteria</taxon>
        <taxon>Cellvibrionales</taxon>
        <taxon>Microbulbiferaceae</taxon>
        <taxon>Microbulbifer</taxon>
    </lineage>
</organism>
<dbReference type="Gene3D" id="2.180.10.10">
    <property type="entry name" value="RHS repeat-associated core"/>
    <property type="match status" value="1"/>
</dbReference>
<protein>
    <recommendedName>
        <fullName evidence="3">RHS repeat-associated core domain-containing protein</fullName>
    </recommendedName>
</protein>
<dbReference type="Proteomes" id="UP001055658">
    <property type="component" value="Chromosome"/>
</dbReference>
<proteinExistence type="predicted"/>
<evidence type="ECO:0000313" key="1">
    <source>
        <dbReference type="EMBL" id="USD21222.1"/>
    </source>
</evidence>
<evidence type="ECO:0008006" key="3">
    <source>
        <dbReference type="Google" id="ProtNLM"/>
    </source>
</evidence>
<dbReference type="InterPro" id="IPR022385">
    <property type="entry name" value="Rhs_assc_core"/>
</dbReference>
<gene>
    <name evidence="1" type="ORF">MJO52_19505</name>
</gene>
<reference evidence="1" key="1">
    <citation type="submission" date="2022-02" db="EMBL/GenBank/DDBJ databases">
        <title>Coral-associated bacteria.</title>
        <authorList>
            <person name="Tang K."/>
            <person name="Wang X."/>
        </authorList>
    </citation>
    <scope>NUCLEOTIDE SEQUENCE</scope>
    <source>
        <strain evidence="1">SCSIO 43006</strain>
    </source>
</reference>
<name>A0ABY4VAP5_9GAMM</name>
<keyword evidence="2" id="KW-1185">Reference proteome</keyword>
<sequence length="84" mass="9506">MKGRIYNPVLGRFMQADPQIDGVRATNRYSYVRDNPMALTDLTVYCSLGENLSQIIQRVAKNYACMNLVPCVVSYTIYVKCYGA</sequence>